<evidence type="ECO:0000256" key="3">
    <source>
        <dbReference type="RuleBase" id="RU000363"/>
    </source>
</evidence>
<dbReference type="EMBL" id="LT629787">
    <property type="protein sequence ID" value="SDU37759.1"/>
    <property type="molecule type" value="Genomic_DNA"/>
</dbReference>
<dbReference type="PRINTS" id="PR00080">
    <property type="entry name" value="SDRFAMILY"/>
</dbReference>
<dbReference type="InterPro" id="IPR002347">
    <property type="entry name" value="SDR_fam"/>
</dbReference>
<dbReference type="STRING" id="1434072.SAMN05216210_3467"/>
<dbReference type="PANTHER" id="PTHR43391:SF82">
    <property type="entry name" value="OXIDOREDUCTASE SADH-RELATED"/>
    <property type="match status" value="1"/>
</dbReference>
<dbReference type="GO" id="GO:0016491">
    <property type="term" value="F:oxidoreductase activity"/>
    <property type="evidence" value="ECO:0007669"/>
    <property type="project" value="UniProtKB-KW"/>
</dbReference>
<dbReference type="SUPFAM" id="SSF51735">
    <property type="entry name" value="NAD(P)-binding Rossmann-fold domains"/>
    <property type="match status" value="1"/>
</dbReference>
<keyword evidence="5" id="KW-1185">Reference proteome</keyword>
<evidence type="ECO:0000256" key="1">
    <source>
        <dbReference type="ARBA" id="ARBA00006484"/>
    </source>
</evidence>
<dbReference type="PRINTS" id="PR00081">
    <property type="entry name" value="GDHRDH"/>
</dbReference>
<dbReference type="PROSITE" id="PS00061">
    <property type="entry name" value="ADH_SHORT"/>
    <property type="match status" value="1"/>
</dbReference>
<dbReference type="AlphaFoldDB" id="A0A1H2I0Z9"/>
<protein>
    <submittedName>
        <fullName evidence="4">NADP-dependent 3-hydroxy acid dehydrogenase YdfG</fullName>
    </submittedName>
</protein>
<accession>A0A1H2I0Z9</accession>
<dbReference type="Gene3D" id="3.40.50.720">
    <property type="entry name" value="NAD(P)-binding Rossmann-like Domain"/>
    <property type="match status" value="1"/>
</dbReference>
<dbReference type="Proteomes" id="UP000243924">
    <property type="component" value="Chromosome I"/>
</dbReference>
<dbReference type="Pfam" id="PF00106">
    <property type="entry name" value="adh_short"/>
    <property type="match status" value="1"/>
</dbReference>
<evidence type="ECO:0000313" key="4">
    <source>
        <dbReference type="EMBL" id="SDU37759.1"/>
    </source>
</evidence>
<gene>
    <name evidence="4" type="ORF">SAMN05216210_3467</name>
</gene>
<dbReference type="OrthoDB" id="4690547at2"/>
<comment type="similarity">
    <text evidence="1 3">Belongs to the short-chain dehydrogenases/reductases (SDR) family.</text>
</comment>
<name>A0A1H2I0Z9_9GAMM</name>
<sequence>MRDFSNKVAAITGAGSGIGRALAQNLAAKGCHLALSDVNSEGLAETARLCEASGVKVTTAALDVADRAAVFAWAGQVVQEHGRVNLIFNNAGVALSVPVETARIEDFEWLMNINFWGVVHGTQAFLPHLRASEDGHVINISSLFGLIAVPTQGTYNASKFAVRGYTEALRMELEMAEAPVSVTCVHPGGVATRIADSGRVDASVTDVTGESAEEARANARKAIQTTTPASAAEQILRGVERNARRVLVGPDARWLDRLVRLLGSSAYQPVLLWILRKRKSNV</sequence>
<reference evidence="5" key="1">
    <citation type="submission" date="2016-10" db="EMBL/GenBank/DDBJ databases">
        <authorList>
            <person name="Varghese N."/>
            <person name="Submissions S."/>
        </authorList>
    </citation>
    <scope>NUCLEOTIDE SEQUENCE [LARGE SCALE GENOMIC DNA]</scope>
    <source>
        <strain evidence="5">CECT 8338</strain>
    </source>
</reference>
<dbReference type="InterPro" id="IPR036291">
    <property type="entry name" value="NAD(P)-bd_dom_sf"/>
</dbReference>
<organism evidence="4 5">
    <name type="scientific">Halopseudomonas salegens</name>
    <dbReference type="NCBI Taxonomy" id="1434072"/>
    <lineage>
        <taxon>Bacteria</taxon>
        <taxon>Pseudomonadati</taxon>
        <taxon>Pseudomonadota</taxon>
        <taxon>Gammaproteobacteria</taxon>
        <taxon>Pseudomonadales</taxon>
        <taxon>Pseudomonadaceae</taxon>
        <taxon>Halopseudomonas</taxon>
    </lineage>
</organism>
<dbReference type="InterPro" id="IPR020904">
    <property type="entry name" value="Sc_DH/Rdtase_CS"/>
</dbReference>
<keyword evidence="2" id="KW-0560">Oxidoreductase</keyword>
<evidence type="ECO:0000313" key="5">
    <source>
        <dbReference type="Proteomes" id="UP000243924"/>
    </source>
</evidence>
<dbReference type="RefSeq" id="WP_092389340.1">
    <property type="nucleotide sequence ID" value="NZ_LT629787.1"/>
</dbReference>
<proteinExistence type="inferred from homology"/>
<evidence type="ECO:0000256" key="2">
    <source>
        <dbReference type="ARBA" id="ARBA00023002"/>
    </source>
</evidence>
<dbReference type="PANTHER" id="PTHR43391">
    <property type="entry name" value="RETINOL DEHYDROGENASE-RELATED"/>
    <property type="match status" value="1"/>
</dbReference>